<dbReference type="InterPro" id="IPR010259">
    <property type="entry name" value="S8pro/Inhibitor_I9"/>
</dbReference>
<dbReference type="OrthoDB" id="19448at2759"/>
<dbReference type="InParanoid" id="A8P8Q1"/>
<feature type="active site" description="Charge relay system" evidence="5">
    <location>
        <position position="151"/>
    </location>
</feature>
<evidence type="ECO:0008006" key="11">
    <source>
        <dbReference type="Google" id="ProtNLM"/>
    </source>
</evidence>
<dbReference type="GeneID" id="6016231"/>
<dbReference type="Proteomes" id="UP000001861">
    <property type="component" value="Unassembled WGS sequence"/>
</dbReference>
<dbReference type="Gene3D" id="3.40.50.200">
    <property type="entry name" value="Peptidase S8/S53 domain"/>
    <property type="match status" value="1"/>
</dbReference>
<evidence type="ECO:0000256" key="4">
    <source>
        <dbReference type="ARBA" id="ARBA00022825"/>
    </source>
</evidence>
<evidence type="ECO:0000313" key="9">
    <source>
        <dbReference type="EMBL" id="EAU82204.2"/>
    </source>
</evidence>
<feature type="active site" description="Charge relay system" evidence="5">
    <location>
        <position position="120"/>
    </location>
</feature>
<dbReference type="eggNOG" id="KOG1153">
    <property type="taxonomic scope" value="Eukaryota"/>
</dbReference>
<keyword evidence="10" id="KW-1185">Reference proteome</keyword>
<feature type="domain" description="Inhibitor I9" evidence="8">
    <location>
        <begin position="25"/>
        <end position="91"/>
    </location>
</feature>
<dbReference type="PROSITE" id="PS51892">
    <property type="entry name" value="SUBTILASE"/>
    <property type="match status" value="1"/>
</dbReference>
<keyword evidence="3 5" id="KW-0378">Hydrolase</keyword>
<dbReference type="HOGENOM" id="CLU_011263_1_1_1"/>
<keyword evidence="4 5" id="KW-0720">Serine protease</keyword>
<accession>A8P8Q1</accession>
<evidence type="ECO:0000256" key="2">
    <source>
        <dbReference type="ARBA" id="ARBA00022670"/>
    </source>
</evidence>
<dbReference type="SUPFAM" id="SSF54897">
    <property type="entry name" value="Protease propeptides/inhibitors"/>
    <property type="match status" value="1"/>
</dbReference>
<dbReference type="InterPro" id="IPR034193">
    <property type="entry name" value="PCSK9_ProteinaseK-like"/>
</dbReference>
<dbReference type="FunFam" id="3.40.50.200:FF:000014">
    <property type="entry name" value="Proteinase K"/>
    <property type="match status" value="1"/>
</dbReference>
<dbReference type="CDD" id="cd04077">
    <property type="entry name" value="Peptidases_S8_PCSK9_ProteinaseK_like"/>
    <property type="match status" value="1"/>
</dbReference>
<dbReference type="GO" id="GO:0006508">
    <property type="term" value="P:proteolysis"/>
    <property type="evidence" value="ECO:0007669"/>
    <property type="project" value="UniProtKB-KW"/>
</dbReference>
<dbReference type="SUPFAM" id="SSF52743">
    <property type="entry name" value="Subtilisin-like"/>
    <property type="match status" value="1"/>
</dbReference>
<keyword evidence="2 5" id="KW-0645">Protease</keyword>
<dbReference type="GO" id="GO:0005615">
    <property type="term" value="C:extracellular space"/>
    <property type="evidence" value="ECO:0007669"/>
    <property type="project" value="TreeGrafter"/>
</dbReference>
<keyword evidence="6" id="KW-0732">Signal</keyword>
<dbReference type="InterPro" id="IPR036852">
    <property type="entry name" value="Peptidase_S8/S53_dom_sf"/>
</dbReference>
<evidence type="ECO:0000259" key="7">
    <source>
        <dbReference type="Pfam" id="PF00082"/>
    </source>
</evidence>
<dbReference type="OMA" id="PEMWAKG"/>
<evidence type="ECO:0000313" key="10">
    <source>
        <dbReference type="Proteomes" id="UP000001861"/>
    </source>
</evidence>
<dbReference type="VEuPathDB" id="FungiDB:CC1G_10606"/>
<evidence type="ECO:0000256" key="5">
    <source>
        <dbReference type="PROSITE-ProRule" id="PRU01240"/>
    </source>
</evidence>
<feature type="domain" description="Peptidase S8/S53" evidence="7">
    <location>
        <begin position="111"/>
        <end position="341"/>
    </location>
</feature>
<evidence type="ECO:0000256" key="1">
    <source>
        <dbReference type="ARBA" id="ARBA00011073"/>
    </source>
</evidence>
<comment type="similarity">
    <text evidence="1 5">Belongs to the peptidase S8 family.</text>
</comment>
<dbReference type="Pfam" id="PF00082">
    <property type="entry name" value="Peptidase_S8"/>
    <property type="match status" value="1"/>
</dbReference>
<feature type="chain" id="PRO_5002724696" description="Serine protease" evidence="6">
    <location>
        <begin position="20"/>
        <end position="360"/>
    </location>
</feature>
<dbReference type="EMBL" id="AACS02000011">
    <property type="protein sequence ID" value="EAU82204.2"/>
    <property type="molecule type" value="Genomic_DNA"/>
</dbReference>
<dbReference type="PRINTS" id="PR00723">
    <property type="entry name" value="SUBTILISIN"/>
</dbReference>
<dbReference type="InterPro" id="IPR037045">
    <property type="entry name" value="S8pro/Inhibitor_I9_sf"/>
</dbReference>
<dbReference type="Gene3D" id="3.30.70.80">
    <property type="entry name" value="Peptidase S8 propeptide/proteinase inhibitor I9"/>
    <property type="match status" value="1"/>
</dbReference>
<dbReference type="InterPro" id="IPR023827">
    <property type="entry name" value="Peptidase_S8_Asp-AS"/>
</dbReference>
<dbReference type="AlphaFoldDB" id="A8P8Q1"/>
<feature type="active site" description="Charge relay system" evidence="5">
    <location>
        <position position="306"/>
    </location>
</feature>
<comment type="caution">
    <text evidence="9">The sequence shown here is derived from an EMBL/GenBank/DDBJ whole genome shotgun (WGS) entry which is preliminary data.</text>
</comment>
<evidence type="ECO:0000256" key="6">
    <source>
        <dbReference type="SAM" id="SignalP"/>
    </source>
</evidence>
<dbReference type="RefSeq" id="XP_001839613.2">
    <property type="nucleotide sequence ID" value="XM_001839561.2"/>
</dbReference>
<feature type="signal peptide" evidence="6">
    <location>
        <begin position="1"/>
        <end position="19"/>
    </location>
</feature>
<dbReference type="Pfam" id="PF05922">
    <property type="entry name" value="Inhibitor_I9"/>
    <property type="match status" value="1"/>
</dbReference>
<protein>
    <recommendedName>
        <fullName evidence="11">Serine protease</fullName>
    </recommendedName>
</protein>
<evidence type="ECO:0000256" key="3">
    <source>
        <dbReference type="ARBA" id="ARBA00022801"/>
    </source>
</evidence>
<proteinExistence type="inferred from homology"/>
<dbReference type="InterPro" id="IPR022398">
    <property type="entry name" value="Peptidase_S8_His-AS"/>
</dbReference>
<dbReference type="GO" id="GO:0004252">
    <property type="term" value="F:serine-type endopeptidase activity"/>
    <property type="evidence" value="ECO:0007669"/>
    <property type="project" value="UniProtKB-UniRule"/>
</dbReference>
<dbReference type="PROSITE" id="PS00136">
    <property type="entry name" value="SUBTILASE_ASP"/>
    <property type="match status" value="1"/>
</dbReference>
<dbReference type="KEGG" id="cci:CC1G_10606"/>
<dbReference type="InterPro" id="IPR015500">
    <property type="entry name" value="Peptidase_S8_subtilisin-rel"/>
</dbReference>
<sequence>MRFYSFVVALLTLPLFADAKPPAKRYIVTLKDGASTERLLDTVSERRTSVQNVQVWNDALNGFAADLSEDEVFTLRQSGDVIDIEEDGIVHALASVTHALNFRYTYDSSGGAGVDIYVLDTGVRLTHVEFEGRARSGAVFGGYAPTDGQGHGTHCAGTAAGRNVGVAKKANIVSVRVLSDSGSGSVSNVVSGINWIYTAATTSGRPAVVLIALGGGASSAVDNAVTALTNAGIHVVAAAGGSNTGTENTSPARVPSVITVGATAITDARSSFSNYGPGIDIFAPGQSVYSAWHTSDTAYQTLSGTSMAAAHVAGAIAYLIGLEGNVSPAAMEAKLKARANQGVLTGIPAGTSNLLVYIGA</sequence>
<dbReference type="PANTHER" id="PTHR43806">
    <property type="entry name" value="PEPTIDASE S8"/>
    <property type="match status" value="1"/>
</dbReference>
<evidence type="ECO:0000259" key="8">
    <source>
        <dbReference type="Pfam" id="PF05922"/>
    </source>
</evidence>
<organism evidence="9 10">
    <name type="scientific">Coprinopsis cinerea (strain Okayama-7 / 130 / ATCC MYA-4618 / FGSC 9003)</name>
    <name type="common">Inky cap fungus</name>
    <name type="synonym">Hormographiella aspergillata</name>
    <dbReference type="NCBI Taxonomy" id="240176"/>
    <lineage>
        <taxon>Eukaryota</taxon>
        <taxon>Fungi</taxon>
        <taxon>Dikarya</taxon>
        <taxon>Basidiomycota</taxon>
        <taxon>Agaricomycotina</taxon>
        <taxon>Agaricomycetes</taxon>
        <taxon>Agaricomycetidae</taxon>
        <taxon>Agaricales</taxon>
        <taxon>Agaricineae</taxon>
        <taxon>Psathyrellaceae</taxon>
        <taxon>Coprinopsis</taxon>
    </lineage>
</organism>
<gene>
    <name evidence="9" type="ORF">CC1G_10606</name>
</gene>
<dbReference type="PANTHER" id="PTHR43806:SF58">
    <property type="entry name" value="ALKALINE PROTEASE 1-RELATED"/>
    <property type="match status" value="1"/>
</dbReference>
<dbReference type="PROSITE" id="PS00137">
    <property type="entry name" value="SUBTILASE_HIS"/>
    <property type="match status" value="1"/>
</dbReference>
<dbReference type="InterPro" id="IPR050131">
    <property type="entry name" value="Peptidase_S8_subtilisin-like"/>
</dbReference>
<dbReference type="InterPro" id="IPR000209">
    <property type="entry name" value="Peptidase_S8/S53_dom"/>
</dbReference>
<reference evidence="9 10" key="1">
    <citation type="journal article" date="2010" name="Proc. Natl. Acad. Sci. U.S.A.">
        <title>Insights into evolution of multicellular fungi from the assembled chromosomes of the mushroom Coprinopsis cinerea (Coprinus cinereus).</title>
        <authorList>
            <person name="Stajich J.E."/>
            <person name="Wilke S.K."/>
            <person name="Ahren D."/>
            <person name="Au C.H."/>
            <person name="Birren B.W."/>
            <person name="Borodovsky M."/>
            <person name="Burns C."/>
            <person name="Canback B."/>
            <person name="Casselton L.A."/>
            <person name="Cheng C.K."/>
            <person name="Deng J."/>
            <person name="Dietrich F.S."/>
            <person name="Fargo D.C."/>
            <person name="Farman M.L."/>
            <person name="Gathman A.C."/>
            <person name="Goldberg J."/>
            <person name="Guigo R."/>
            <person name="Hoegger P.J."/>
            <person name="Hooker J.B."/>
            <person name="Huggins A."/>
            <person name="James T.Y."/>
            <person name="Kamada T."/>
            <person name="Kilaru S."/>
            <person name="Kodira C."/>
            <person name="Kues U."/>
            <person name="Kupfer D."/>
            <person name="Kwan H.S."/>
            <person name="Lomsadze A."/>
            <person name="Li W."/>
            <person name="Lilly W.W."/>
            <person name="Ma L.J."/>
            <person name="Mackey A.J."/>
            <person name="Manning G."/>
            <person name="Martin F."/>
            <person name="Muraguchi H."/>
            <person name="Natvig D.O."/>
            <person name="Palmerini H."/>
            <person name="Ramesh M.A."/>
            <person name="Rehmeyer C.J."/>
            <person name="Roe B.A."/>
            <person name="Shenoy N."/>
            <person name="Stanke M."/>
            <person name="Ter-Hovhannisyan V."/>
            <person name="Tunlid A."/>
            <person name="Velagapudi R."/>
            <person name="Vision T.J."/>
            <person name="Zeng Q."/>
            <person name="Zolan M.E."/>
            <person name="Pukkila P.J."/>
        </authorList>
    </citation>
    <scope>NUCLEOTIDE SEQUENCE [LARGE SCALE GENOMIC DNA]</scope>
    <source>
        <strain evidence="10">Okayama-7 / 130 / ATCC MYA-4618 / FGSC 9003</strain>
    </source>
</reference>
<name>A8P8Q1_COPC7</name>